<sequence length="90" mass="10304">MESKTGVVSCIKILKMSERPLVYFKLDDSSCLIAYRSLSFLADVTDGMKIAAAGYYNNRKQFVVQKYCTYGKTRLMLDVETIQNREKVFA</sequence>
<dbReference type="RefSeq" id="WP_207701974.1">
    <property type="nucleotide sequence ID" value="NZ_JAFREL020000001.1"/>
</dbReference>
<evidence type="ECO:0000313" key="1">
    <source>
        <dbReference type="EMBL" id="MEO1768253.1"/>
    </source>
</evidence>
<name>A0ABV0EKI8_9ENTE</name>
<organism evidence="1 2">
    <name type="scientific">Candidatus Enterococcus ferrettii</name>
    <dbReference type="NCBI Taxonomy" id="2815324"/>
    <lineage>
        <taxon>Bacteria</taxon>
        <taxon>Bacillati</taxon>
        <taxon>Bacillota</taxon>
        <taxon>Bacilli</taxon>
        <taxon>Lactobacillales</taxon>
        <taxon>Enterococcaceae</taxon>
        <taxon>Enterococcus</taxon>
    </lineage>
</organism>
<gene>
    <name evidence="1" type="ORF">JZO67_000163</name>
</gene>
<accession>A0ABV0EKI8</accession>
<protein>
    <submittedName>
        <fullName evidence="1">Uncharacterized protein</fullName>
    </submittedName>
</protein>
<reference evidence="1 2" key="1">
    <citation type="submission" date="2024-02" db="EMBL/GenBank/DDBJ databases">
        <title>The Genome Sequence of Enterococcus sp. DIV0159.</title>
        <authorList>
            <person name="Earl A."/>
            <person name="Manson A."/>
            <person name="Gilmore M."/>
            <person name="Sanders J."/>
            <person name="Shea T."/>
            <person name="Howe W."/>
            <person name="Livny J."/>
            <person name="Cuomo C."/>
            <person name="Neafsey D."/>
            <person name="Birren B."/>
        </authorList>
    </citation>
    <scope>NUCLEOTIDE SEQUENCE [LARGE SCALE GENOMIC DNA]</scope>
    <source>
        <strain evidence="1 2">665A</strain>
    </source>
</reference>
<evidence type="ECO:0000313" key="2">
    <source>
        <dbReference type="Proteomes" id="UP000664357"/>
    </source>
</evidence>
<dbReference type="Proteomes" id="UP000664357">
    <property type="component" value="Unassembled WGS sequence"/>
</dbReference>
<comment type="caution">
    <text evidence="1">The sequence shown here is derived from an EMBL/GenBank/DDBJ whole genome shotgun (WGS) entry which is preliminary data.</text>
</comment>
<proteinExistence type="predicted"/>
<keyword evidence="2" id="KW-1185">Reference proteome</keyword>
<dbReference type="EMBL" id="JAFREL020000001">
    <property type="protein sequence ID" value="MEO1768253.1"/>
    <property type="molecule type" value="Genomic_DNA"/>
</dbReference>